<dbReference type="Proteomes" id="UP000077628">
    <property type="component" value="Unassembled WGS sequence"/>
</dbReference>
<dbReference type="Pfam" id="PF01750">
    <property type="entry name" value="HycI"/>
    <property type="match status" value="1"/>
</dbReference>
<dbReference type="PRINTS" id="PR00446">
    <property type="entry name" value="HYDRGNUPTAKE"/>
</dbReference>
<keyword evidence="4" id="KW-0378">Hydrolase</keyword>
<evidence type="ECO:0000256" key="2">
    <source>
        <dbReference type="ARBA" id="ARBA00022670"/>
    </source>
</evidence>
<organism evidence="5 6">
    <name type="scientific">Methylomonas koyamae</name>
    <dbReference type="NCBI Taxonomy" id="702114"/>
    <lineage>
        <taxon>Bacteria</taxon>
        <taxon>Pseudomonadati</taxon>
        <taxon>Pseudomonadota</taxon>
        <taxon>Gammaproteobacteria</taxon>
        <taxon>Methylococcales</taxon>
        <taxon>Methylococcaceae</taxon>
        <taxon>Methylomonas</taxon>
    </lineage>
</organism>
<evidence type="ECO:0000313" key="5">
    <source>
        <dbReference type="EMBL" id="OAI16670.1"/>
    </source>
</evidence>
<dbReference type="STRING" id="702114.A1355_09130"/>
<comment type="caution">
    <text evidence="5">The sequence shown here is derived from an EMBL/GenBank/DDBJ whole genome shotgun (WGS) entry which is preliminary data.</text>
</comment>
<protein>
    <submittedName>
        <fullName evidence="5">Hydrogenase maturation protease</fullName>
    </submittedName>
</protein>
<dbReference type="OrthoDB" id="9792731at2"/>
<comment type="similarity">
    <text evidence="1">Belongs to the peptidase A31 family.</text>
</comment>
<evidence type="ECO:0000256" key="4">
    <source>
        <dbReference type="ARBA" id="ARBA00022801"/>
    </source>
</evidence>
<gene>
    <name evidence="5" type="ORF">A1355_09130</name>
</gene>
<accession>A0A177NHZ1</accession>
<dbReference type="EMBL" id="LUUK01000183">
    <property type="protein sequence ID" value="OAI16670.1"/>
    <property type="molecule type" value="Genomic_DNA"/>
</dbReference>
<dbReference type="CDD" id="cd00518">
    <property type="entry name" value="H2MP"/>
    <property type="match status" value="1"/>
</dbReference>
<evidence type="ECO:0000256" key="3">
    <source>
        <dbReference type="ARBA" id="ARBA00022750"/>
    </source>
</evidence>
<dbReference type="SUPFAM" id="SSF53163">
    <property type="entry name" value="HybD-like"/>
    <property type="match status" value="1"/>
</dbReference>
<evidence type="ECO:0000256" key="1">
    <source>
        <dbReference type="ARBA" id="ARBA00006814"/>
    </source>
</evidence>
<dbReference type="PANTHER" id="PTHR30302:SF1">
    <property type="entry name" value="HYDROGENASE 2 MATURATION PROTEASE"/>
    <property type="match status" value="1"/>
</dbReference>
<dbReference type="PANTHER" id="PTHR30302">
    <property type="entry name" value="HYDROGENASE 1 MATURATION PROTEASE"/>
    <property type="match status" value="1"/>
</dbReference>
<name>A0A177NHZ1_9GAMM</name>
<dbReference type="InterPro" id="IPR000671">
    <property type="entry name" value="Peptidase_A31"/>
</dbReference>
<keyword evidence="3" id="KW-0064">Aspartyl protease</keyword>
<dbReference type="Gene3D" id="3.40.50.1450">
    <property type="entry name" value="HybD-like"/>
    <property type="match status" value="1"/>
</dbReference>
<dbReference type="GO" id="GO:0016485">
    <property type="term" value="P:protein processing"/>
    <property type="evidence" value="ECO:0007669"/>
    <property type="project" value="TreeGrafter"/>
</dbReference>
<sequence length="153" mass="15732">MTLMPHIVCFGNPLHGDDGFGAAVYTRLSETPLPDGWRAFDAGTSGLNALWLFRDCGEAIIVDSLAPGAEPGRLRELTAGDVLTEAAPVGHGGGVGYLLQALQAMPEPPPRVRIVAVESADVSAFRPGLSSPVAAAVAPAVALIRSYIGAGDD</sequence>
<reference evidence="6" key="1">
    <citation type="submission" date="2016-03" db="EMBL/GenBank/DDBJ databases">
        <authorList>
            <person name="Heylen K."/>
            <person name="De Vos P."/>
            <person name="Vekeman B."/>
        </authorList>
    </citation>
    <scope>NUCLEOTIDE SEQUENCE [LARGE SCALE GENOMIC DNA]</scope>
    <source>
        <strain evidence="6">R-45383</strain>
    </source>
</reference>
<dbReference type="NCBIfam" id="TIGR00072">
    <property type="entry name" value="hydrog_prot"/>
    <property type="match status" value="1"/>
</dbReference>
<evidence type="ECO:0000313" key="6">
    <source>
        <dbReference type="Proteomes" id="UP000077628"/>
    </source>
</evidence>
<dbReference type="InterPro" id="IPR023430">
    <property type="entry name" value="Pept_HybD-like_dom_sf"/>
</dbReference>
<dbReference type="GO" id="GO:0008047">
    <property type="term" value="F:enzyme activator activity"/>
    <property type="evidence" value="ECO:0007669"/>
    <property type="project" value="InterPro"/>
</dbReference>
<dbReference type="GO" id="GO:0004190">
    <property type="term" value="F:aspartic-type endopeptidase activity"/>
    <property type="evidence" value="ECO:0007669"/>
    <property type="project" value="UniProtKB-KW"/>
</dbReference>
<proteinExistence type="inferred from homology"/>
<keyword evidence="6" id="KW-1185">Reference proteome</keyword>
<keyword evidence="2 5" id="KW-0645">Protease</keyword>
<dbReference type="AlphaFoldDB" id="A0A177NHZ1"/>